<keyword evidence="3 11" id="KW-0633">Potassium transport</keyword>
<evidence type="ECO:0000256" key="10">
    <source>
        <dbReference type="ARBA" id="ARBA00023136"/>
    </source>
</evidence>
<dbReference type="Pfam" id="PF02669">
    <property type="entry name" value="KdpC"/>
    <property type="match status" value="1"/>
</dbReference>
<keyword evidence="10 11" id="KW-0472">Membrane</keyword>
<keyword evidence="6 11" id="KW-0067">ATP-binding</keyword>
<evidence type="ECO:0000256" key="11">
    <source>
        <dbReference type="HAMAP-Rule" id="MF_00276"/>
    </source>
</evidence>
<dbReference type="PANTHER" id="PTHR30042">
    <property type="entry name" value="POTASSIUM-TRANSPORTING ATPASE C CHAIN"/>
    <property type="match status" value="1"/>
</dbReference>
<dbReference type="OrthoDB" id="9809491at2"/>
<accession>A0A1T5F5Y4</accession>
<dbReference type="PANTHER" id="PTHR30042:SF2">
    <property type="entry name" value="POTASSIUM-TRANSPORTING ATPASE KDPC SUBUNIT"/>
    <property type="match status" value="1"/>
</dbReference>
<keyword evidence="1 11" id="KW-0813">Transport</keyword>
<comment type="subcellular location">
    <subcellularLocation>
        <location evidence="11">Cell membrane</location>
        <topology evidence="11">Single-pass membrane protein</topology>
    </subcellularLocation>
</comment>
<dbReference type="STRING" id="619805.SAMN05660477_01824"/>
<protein>
    <recommendedName>
        <fullName evidence="11">Potassium-transporting ATPase KdpC subunit</fullName>
    </recommendedName>
    <alternativeName>
        <fullName evidence="11">ATP phosphohydrolase [potassium-transporting] C chain</fullName>
    </alternativeName>
    <alternativeName>
        <fullName evidence="11">Potassium-binding and translocating subunit C</fullName>
    </alternativeName>
    <alternativeName>
        <fullName evidence="11">Potassium-translocating ATPase C chain</fullName>
    </alternativeName>
</protein>
<dbReference type="NCBIfam" id="NF001454">
    <property type="entry name" value="PRK00315.1"/>
    <property type="match status" value="1"/>
</dbReference>
<evidence type="ECO:0000256" key="4">
    <source>
        <dbReference type="ARBA" id="ARBA00022692"/>
    </source>
</evidence>
<evidence type="ECO:0000313" key="12">
    <source>
        <dbReference type="EMBL" id="SKB91551.1"/>
    </source>
</evidence>
<dbReference type="PIRSF" id="PIRSF001296">
    <property type="entry name" value="K_ATPase_KdpC"/>
    <property type="match status" value="1"/>
</dbReference>
<keyword evidence="9 11" id="KW-0406">Ion transport</keyword>
<dbReference type="GO" id="GO:0008556">
    <property type="term" value="F:P-type potassium transmembrane transporter activity"/>
    <property type="evidence" value="ECO:0007669"/>
    <property type="project" value="InterPro"/>
</dbReference>
<keyword evidence="13" id="KW-1185">Reference proteome</keyword>
<comment type="function">
    <text evidence="11">Part of the high-affinity ATP-driven potassium transport (or Kdp) system, which catalyzes the hydrolysis of ATP coupled with the electrogenic transport of potassium into the cytoplasm. This subunit acts as a catalytic chaperone that increases the ATP-binding affinity of the ATP-hydrolyzing subunit KdpB by the formation of a transient KdpB/KdpC/ATP ternary complex.</text>
</comment>
<sequence length="186" mass="20332">MKNNILPALRMSLVLILVLAVAYPALMWGIAQLSPNQGKGEIVTYQGKKYYSNVGQKFDNDNYFWSRPSAVDYNAAGSGASNKGATNPEYLKEVEARIANFQKHNPGIAKQEIPVDMITASGSGLDPHISVKAAEVQAKRIASLRQLSETKVLDLIKTETEKPALGLFGPEKINVLKLNIALDQLH</sequence>
<dbReference type="InterPro" id="IPR003820">
    <property type="entry name" value="KdpC"/>
</dbReference>
<gene>
    <name evidence="11" type="primary">kdpC</name>
    <name evidence="12" type="ORF">SAMN05660477_01824</name>
</gene>
<keyword evidence="5 11" id="KW-0547">Nucleotide-binding</keyword>
<evidence type="ECO:0000256" key="2">
    <source>
        <dbReference type="ARBA" id="ARBA00022475"/>
    </source>
</evidence>
<dbReference type="AlphaFoldDB" id="A0A1T5F5Y4"/>
<keyword evidence="8 11" id="KW-1133">Transmembrane helix</keyword>
<proteinExistence type="inferred from homology"/>
<keyword evidence="7 11" id="KW-0630">Potassium</keyword>
<comment type="subunit">
    <text evidence="11">The system is composed of three essential subunits: KdpA, KdpB and KdpC.</text>
</comment>
<name>A0A1T5F5Y4_9FLAO</name>
<evidence type="ECO:0000256" key="9">
    <source>
        <dbReference type="ARBA" id="ARBA00023065"/>
    </source>
</evidence>
<dbReference type="GO" id="GO:0005886">
    <property type="term" value="C:plasma membrane"/>
    <property type="evidence" value="ECO:0007669"/>
    <property type="project" value="UniProtKB-SubCell"/>
</dbReference>
<dbReference type="HAMAP" id="MF_00276">
    <property type="entry name" value="KdpC"/>
    <property type="match status" value="1"/>
</dbReference>
<comment type="similarity">
    <text evidence="11">Belongs to the KdpC family.</text>
</comment>
<evidence type="ECO:0000313" key="13">
    <source>
        <dbReference type="Proteomes" id="UP000191112"/>
    </source>
</evidence>
<dbReference type="NCBIfam" id="NF010606">
    <property type="entry name" value="PRK14002.1"/>
    <property type="match status" value="1"/>
</dbReference>
<keyword evidence="4 11" id="KW-0812">Transmembrane</keyword>
<dbReference type="NCBIfam" id="TIGR00681">
    <property type="entry name" value="kdpC"/>
    <property type="match status" value="1"/>
</dbReference>
<dbReference type="RefSeq" id="WP_079667068.1">
    <property type="nucleotide sequence ID" value="NZ_FUYZ01000005.1"/>
</dbReference>
<evidence type="ECO:0000256" key="5">
    <source>
        <dbReference type="ARBA" id="ARBA00022741"/>
    </source>
</evidence>
<evidence type="ECO:0000256" key="7">
    <source>
        <dbReference type="ARBA" id="ARBA00022958"/>
    </source>
</evidence>
<dbReference type="GO" id="GO:0005524">
    <property type="term" value="F:ATP binding"/>
    <property type="evidence" value="ECO:0007669"/>
    <property type="project" value="UniProtKB-UniRule"/>
</dbReference>
<keyword evidence="2 11" id="KW-1003">Cell membrane</keyword>
<dbReference type="Proteomes" id="UP000191112">
    <property type="component" value="Unassembled WGS sequence"/>
</dbReference>
<dbReference type="EMBL" id="FUYZ01000005">
    <property type="protein sequence ID" value="SKB91551.1"/>
    <property type="molecule type" value="Genomic_DNA"/>
</dbReference>
<evidence type="ECO:0000256" key="6">
    <source>
        <dbReference type="ARBA" id="ARBA00022840"/>
    </source>
</evidence>
<evidence type="ECO:0000256" key="1">
    <source>
        <dbReference type="ARBA" id="ARBA00022448"/>
    </source>
</evidence>
<organism evidence="12 13">
    <name type="scientific">Soonwooa buanensis</name>
    <dbReference type="NCBI Taxonomy" id="619805"/>
    <lineage>
        <taxon>Bacteria</taxon>
        <taxon>Pseudomonadati</taxon>
        <taxon>Bacteroidota</taxon>
        <taxon>Flavobacteriia</taxon>
        <taxon>Flavobacteriales</taxon>
        <taxon>Weeksellaceae</taxon>
        <taxon>Chryseobacterium group</taxon>
        <taxon>Soonwooa</taxon>
    </lineage>
</organism>
<reference evidence="12 13" key="1">
    <citation type="submission" date="2017-02" db="EMBL/GenBank/DDBJ databases">
        <authorList>
            <person name="Peterson S.W."/>
        </authorList>
    </citation>
    <scope>NUCLEOTIDE SEQUENCE [LARGE SCALE GENOMIC DNA]</scope>
    <source>
        <strain evidence="12 13">DSM 22323</strain>
    </source>
</reference>
<evidence type="ECO:0000256" key="8">
    <source>
        <dbReference type="ARBA" id="ARBA00022989"/>
    </source>
</evidence>
<evidence type="ECO:0000256" key="3">
    <source>
        <dbReference type="ARBA" id="ARBA00022538"/>
    </source>
</evidence>